<dbReference type="RefSeq" id="WP_125485418.1">
    <property type="nucleotide sequence ID" value="NZ_RSDW01000001.1"/>
</dbReference>
<protein>
    <submittedName>
        <fullName evidence="2">Uncharacterized protein</fullName>
    </submittedName>
</protein>
<keyword evidence="1" id="KW-0812">Transmembrane</keyword>
<proteinExistence type="predicted"/>
<dbReference type="AlphaFoldDB" id="A0A428MJ56"/>
<keyword evidence="1" id="KW-1133">Transmembrane helix</keyword>
<sequence length="138" mass="15713">MKFYQASSRSRLIQTVIIALLASSATVSFLRNHRWTAVAVVVFAAVQLHTLWNRYWEITPDATLLSRAYGFRLSYPAATVRYAGPVRKAAEYPVSQKDIELELELEGSPIKRYARVANPSDFLEELRHVSPQAQIMKM</sequence>
<organism evidence="2 3">
    <name type="scientific">Edaphobacter aggregans</name>
    <dbReference type="NCBI Taxonomy" id="570835"/>
    <lineage>
        <taxon>Bacteria</taxon>
        <taxon>Pseudomonadati</taxon>
        <taxon>Acidobacteriota</taxon>
        <taxon>Terriglobia</taxon>
        <taxon>Terriglobales</taxon>
        <taxon>Acidobacteriaceae</taxon>
        <taxon>Edaphobacter</taxon>
    </lineage>
</organism>
<feature type="transmembrane region" description="Helical" evidence="1">
    <location>
        <begin position="35"/>
        <end position="52"/>
    </location>
</feature>
<evidence type="ECO:0000313" key="3">
    <source>
        <dbReference type="Proteomes" id="UP000269669"/>
    </source>
</evidence>
<evidence type="ECO:0000256" key="1">
    <source>
        <dbReference type="SAM" id="Phobius"/>
    </source>
</evidence>
<keyword evidence="3" id="KW-1185">Reference proteome</keyword>
<gene>
    <name evidence="2" type="ORF">EDE15_2385</name>
</gene>
<keyword evidence="1" id="KW-0472">Membrane</keyword>
<accession>A0A428MJ56</accession>
<dbReference type="OrthoDB" id="9867460at2"/>
<reference evidence="2 3" key="1">
    <citation type="submission" date="2018-12" db="EMBL/GenBank/DDBJ databases">
        <title>Sequencing of bacterial isolates from soil warming experiment in Harvard Forest, Massachusetts, USA.</title>
        <authorList>
            <person name="Deangelis K."/>
        </authorList>
    </citation>
    <scope>NUCLEOTIDE SEQUENCE [LARGE SCALE GENOMIC DNA]</scope>
    <source>
        <strain evidence="2 3">EB153</strain>
    </source>
</reference>
<dbReference type="EMBL" id="RSDW01000001">
    <property type="protein sequence ID" value="RSL16859.1"/>
    <property type="molecule type" value="Genomic_DNA"/>
</dbReference>
<evidence type="ECO:0000313" key="2">
    <source>
        <dbReference type="EMBL" id="RSL16859.1"/>
    </source>
</evidence>
<comment type="caution">
    <text evidence="2">The sequence shown here is derived from an EMBL/GenBank/DDBJ whole genome shotgun (WGS) entry which is preliminary data.</text>
</comment>
<feature type="transmembrane region" description="Helical" evidence="1">
    <location>
        <begin position="12"/>
        <end position="29"/>
    </location>
</feature>
<name>A0A428MJ56_9BACT</name>
<dbReference type="Proteomes" id="UP000269669">
    <property type="component" value="Unassembled WGS sequence"/>
</dbReference>